<sequence>MAAVRLRKAFRYPEDSDEGREELDEEEQEQLIEQLQRQNDARNAQYHIIFTSIPLLSTIAFLPSVFAASSLTEWLLSILGVLSLLGTAYTMRLSPLHPDRKGKKPVTAENERITRLHSALLPVNGAVCLLLTAAYFFAGTGPSSIRPVLYLIPGAMLAAILLARDMMLSVDLSALKNLQYEHKGA</sequence>
<feature type="transmembrane region" description="Helical" evidence="2">
    <location>
        <begin position="46"/>
        <end position="68"/>
    </location>
</feature>
<keyword evidence="2" id="KW-0812">Transmembrane</keyword>
<evidence type="ECO:0000313" key="4">
    <source>
        <dbReference type="Proteomes" id="UP001213681"/>
    </source>
</evidence>
<dbReference type="AlphaFoldDB" id="A0AAD6CEP6"/>
<comment type="caution">
    <text evidence="3">The sequence shown here is derived from an EMBL/GenBank/DDBJ whole genome shotgun (WGS) entry which is preliminary data.</text>
</comment>
<gene>
    <name evidence="3" type="ORF">N7458_002445</name>
</gene>
<evidence type="ECO:0000313" key="3">
    <source>
        <dbReference type="EMBL" id="KAJ5460893.1"/>
    </source>
</evidence>
<dbReference type="EMBL" id="JAPVEA010000002">
    <property type="protein sequence ID" value="KAJ5460893.1"/>
    <property type="molecule type" value="Genomic_DNA"/>
</dbReference>
<accession>A0AAD6CEP6</accession>
<feature type="transmembrane region" description="Helical" evidence="2">
    <location>
        <begin position="144"/>
        <end position="163"/>
    </location>
</feature>
<reference evidence="3" key="2">
    <citation type="journal article" date="2023" name="IMA Fungus">
        <title>Comparative genomic study of the Penicillium genus elucidates a diverse pangenome and 15 lateral gene transfer events.</title>
        <authorList>
            <person name="Petersen C."/>
            <person name="Sorensen T."/>
            <person name="Nielsen M.R."/>
            <person name="Sondergaard T.E."/>
            <person name="Sorensen J.L."/>
            <person name="Fitzpatrick D.A."/>
            <person name="Frisvad J.C."/>
            <person name="Nielsen K.L."/>
        </authorList>
    </citation>
    <scope>NUCLEOTIDE SEQUENCE</scope>
    <source>
        <strain evidence="3">IBT 16125</strain>
    </source>
</reference>
<dbReference type="RefSeq" id="XP_056769935.1">
    <property type="nucleotide sequence ID" value="XM_056905828.1"/>
</dbReference>
<reference evidence="3" key="1">
    <citation type="submission" date="2022-12" db="EMBL/GenBank/DDBJ databases">
        <authorList>
            <person name="Petersen C."/>
        </authorList>
    </citation>
    <scope>NUCLEOTIDE SEQUENCE</scope>
    <source>
        <strain evidence="3">IBT 16125</strain>
    </source>
</reference>
<evidence type="ECO:0000256" key="1">
    <source>
        <dbReference type="SAM" id="Coils"/>
    </source>
</evidence>
<keyword evidence="2" id="KW-1133">Transmembrane helix</keyword>
<dbReference type="Proteomes" id="UP001213681">
    <property type="component" value="Unassembled WGS sequence"/>
</dbReference>
<dbReference type="GeneID" id="81596071"/>
<feature type="coiled-coil region" evidence="1">
    <location>
        <begin position="18"/>
        <end position="45"/>
    </location>
</feature>
<feature type="transmembrane region" description="Helical" evidence="2">
    <location>
        <begin position="74"/>
        <end position="95"/>
    </location>
</feature>
<proteinExistence type="predicted"/>
<feature type="transmembrane region" description="Helical" evidence="2">
    <location>
        <begin position="116"/>
        <end position="138"/>
    </location>
</feature>
<keyword evidence="1" id="KW-0175">Coiled coil</keyword>
<keyword evidence="2" id="KW-0472">Membrane</keyword>
<name>A0AAD6CEP6_9EURO</name>
<evidence type="ECO:0000256" key="2">
    <source>
        <dbReference type="SAM" id="Phobius"/>
    </source>
</evidence>
<organism evidence="3 4">
    <name type="scientific">Penicillium daleae</name>
    <dbReference type="NCBI Taxonomy" id="63821"/>
    <lineage>
        <taxon>Eukaryota</taxon>
        <taxon>Fungi</taxon>
        <taxon>Dikarya</taxon>
        <taxon>Ascomycota</taxon>
        <taxon>Pezizomycotina</taxon>
        <taxon>Eurotiomycetes</taxon>
        <taxon>Eurotiomycetidae</taxon>
        <taxon>Eurotiales</taxon>
        <taxon>Aspergillaceae</taxon>
        <taxon>Penicillium</taxon>
    </lineage>
</organism>
<keyword evidence="4" id="KW-1185">Reference proteome</keyword>
<protein>
    <submittedName>
        <fullName evidence="3">Uncharacterized protein</fullName>
    </submittedName>
</protein>